<comment type="similarity">
    <text evidence="1">Belongs to the ROK (NagC/XylR) family.</text>
</comment>
<keyword evidence="4" id="KW-1185">Reference proteome</keyword>
<gene>
    <name evidence="3" type="ORF">EV380_2412</name>
</gene>
<keyword evidence="3" id="KW-0418">Kinase</keyword>
<dbReference type="PANTHER" id="PTHR18964:SF169">
    <property type="entry name" value="N-ACETYLMANNOSAMINE KINASE"/>
    <property type="match status" value="1"/>
</dbReference>
<dbReference type="AlphaFoldDB" id="A0A4Q8AET7"/>
<dbReference type="RefSeq" id="WP_207219412.1">
    <property type="nucleotide sequence ID" value="NZ_SHLA01000001.1"/>
</dbReference>
<name>A0A4Q8AET7_9MICC</name>
<dbReference type="GO" id="GO:0016301">
    <property type="term" value="F:kinase activity"/>
    <property type="evidence" value="ECO:0007669"/>
    <property type="project" value="UniProtKB-KW"/>
</dbReference>
<reference evidence="3 4" key="1">
    <citation type="submission" date="2019-02" db="EMBL/GenBank/DDBJ databases">
        <title>Sequencing the genomes of 1000 actinobacteria strains.</title>
        <authorList>
            <person name="Klenk H.-P."/>
        </authorList>
    </citation>
    <scope>NUCLEOTIDE SEQUENCE [LARGE SCALE GENOMIC DNA]</scope>
    <source>
        <strain evidence="3 4">DSM 17364</strain>
    </source>
</reference>
<evidence type="ECO:0000256" key="1">
    <source>
        <dbReference type="ARBA" id="ARBA00006479"/>
    </source>
</evidence>
<dbReference type="SUPFAM" id="SSF53067">
    <property type="entry name" value="Actin-like ATPase domain"/>
    <property type="match status" value="1"/>
</dbReference>
<accession>A0A4Q8AET7</accession>
<proteinExistence type="inferred from homology"/>
<organism evidence="3 4">
    <name type="scientific">Zhihengliuella halotolerans</name>
    <dbReference type="NCBI Taxonomy" id="370736"/>
    <lineage>
        <taxon>Bacteria</taxon>
        <taxon>Bacillati</taxon>
        <taxon>Actinomycetota</taxon>
        <taxon>Actinomycetes</taxon>
        <taxon>Micrococcales</taxon>
        <taxon>Micrococcaceae</taxon>
        <taxon>Zhihengliuella</taxon>
    </lineage>
</organism>
<evidence type="ECO:0000313" key="4">
    <source>
        <dbReference type="Proteomes" id="UP000292685"/>
    </source>
</evidence>
<keyword evidence="3" id="KW-0808">Transferase</keyword>
<dbReference type="InterPro" id="IPR000600">
    <property type="entry name" value="ROK"/>
</dbReference>
<dbReference type="Gene3D" id="3.30.420.40">
    <property type="match status" value="2"/>
</dbReference>
<feature type="region of interest" description="Disordered" evidence="2">
    <location>
        <begin position="26"/>
        <end position="53"/>
    </location>
</feature>
<dbReference type="Pfam" id="PF00480">
    <property type="entry name" value="ROK"/>
    <property type="match status" value="1"/>
</dbReference>
<comment type="caution">
    <text evidence="3">The sequence shown here is derived from an EMBL/GenBank/DDBJ whole genome shotgun (WGS) entry which is preliminary data.</text>
</comment>
<feature type="compositionally biased region" description="Basic and acidic residues" evidence="2">
    <location>
        <begin position="37"/>
        <end position="48"/>
    </location>
</feature>
<dbReference type="PANTHER" id="PTHR18964">
    <property type="entry name" value="ROK (REPRESSOR, ORF, KINASE) FAMILY"/>
    <property type="match status" value="1"/>
</dbReference>
<evidence type="ECO:0000256" key="2">
    <source>
        <dbReference type="SAM" id="MobiDB-lite"/>
    </source>
</evidence>
<dbReference type="EMBL" id="SHLA01000001">
    <property type="protein sequence ID" value="RZU62807.1"/>
    <property type="molecule type" value="Genomic_DNA"/>
</dbReference>
<evidence type="ECO:0000313" key="3">
    <source>
        <dbReference type="EMBL" id="RZU62807.1"/>
    </source>
</evidence>
<dbReference type="Proteomes" id="UP000292685">
    <property type="component" value="Unassembled WGS sequence"/>
</dbReference>
<protein>
    <submittedName>
        <fullName evidence="3">Glucokinase</fullName>
    </submittedName>
</protein>
<sequence>MQPNPQGGADPGAAVLAVDVGGTDTKSALATGGSELLDVRRAPTDRPVGDGPDAAGDAVVAQVARLLAEHRAARPRTRIGAIGLIAPGLVDEAAGVGIYSANLGWSGYPFVERVAAATGLPVTFGHDVGAAGEAEFRLGAARGYADVVVTIIGTGVAAAIFSDGRRVSGGGYAGELGHASVPGGADCPCGASGCLETVGSAGAIARRYARSSGREVDGAREVFALAAAGDRLAAAVVDDAVRGLAYGLSHVVSVLAPEAIVIGGGLSAAGEQLRAPLQRSLDSLLSIHRRPRLLFAELGPDAGLIGAGLRAGDLLAGSGR</sequence>
<dbReference type="InterPro" id="IPR043129">
    <property type="entry name" value="ATPase_NBD"/>
</dbReference>